<organism evidence="2 3">
    <name type="scientific">Gluconacetobacter diazotrophicus (strain ATCC 49037 / DSM 5601 / CCUG 37298 / CIP 103539 / LMG 7603 / PAl5)</name>
    <dbReference type="NCBI Taxonomy" id="272568"/>
    <lineage>
        <taxon>Bacteria</taxon>
        <taxon>Pseudomonadati</taxon>
        <taxon>Pseudomonadota</taxon>
        <taxon>Alphaproteobacteria</taxon>
        <taxon>Acetobacterales</taxon>
        <taxon>Acetobacteraceae</taxon>
        <taxon>Gluconacetobacter</taxon>
    </lineage>
</organism>
<reference evidence="2 3" key="1">
    <citation type="journal article" date="2009" name="BMC Genomics">
        <title>Complete genome sequence of the sugarcane nitrogen-fixing endophyte Gluconacetobacter diazotrophicus Pal5.</title>
        <authorList>
            <person name="Bertalan M."/>
            <person name="Albano R."/>
            <person name="Padua V."/>
            <person name="Rouws L."/>
            <person name="Rojas C."/>
            <person name="Hemerly A."/>
            <person name="Teixeira K."/>
            <person name="Schwab S."/>
            <person name="Araujo J."/>
            <person name="Oliveira A."/>
            <person name="Franca L."/>
            <person name="Magalhaes V."/>
            <person name="Alqueres S."/>
            <person name="Cardoso A."/>
            <person name="Almeida W."/>
            <person name="Loureiro M.M."/>
            <person name="Nogueira E."/>
            <person name="Cidade D."/>
            <person name="Oliveira D."/>
            <person name="Simao T."/>
            <person name="Macedo J."/>
            <person name="Valadao A."/>
            <person name="Dreschsel M."/>
            <person name="Freitas F."/>
            <person name="Vidal M."/>
            <person name="Guedes H."/>
            <person name="Rodrigues E."/>
            <person name="Meneses C."/>
            <person name="Brioso P."/>
            <person name="Pozzer L."/>
            <person name="Figueiredo D."/>
            <person name="Montano H."/>
            <person name="Junior J."/>
            <person name="Filho G."/>
            <person name="Flores V."/>
            <person name="Ferreira B."/>
            <person name="Branco A."/>
            <person name="Gonzalez P."/>
            <person name="Guillobel H."/>
            <person name="Lemos M."/>
            <person name="Seibel L."/>
            <person name="Macedo J."/>
            <person name="Alves-Ferreira M."/>
            <person name="Sachetto-Martins G."/>
            <person name="Coelho A."/>
            <person name="Santos E."/>
            <person name="Amaral G."/>
            <person name="Neves A."/>
            <person name="Pacheco A.B."/>
            <person name="Carvalho D."/>
            <person name="Lery L."/>
            <person name="Bisch P."/>
            <person name="Rossle S.C."/>
            <person name="Urmenyi T."/>
            <person name="Kruger W.V."/>
            <person name="Martins O."/>
            <person name="Baldani J.I."/>
            <person name="Ferreira P.C."/>
        </authorList>
    </citation>
    <scope>NUCLEOTIDE SEQUENCE [LARGE SCALE GENOMIC DNA]</scope>
    <source>
        <strain evidence="3">ATCC 49037 / DSM 5601 / CCUG 37298 / CIP 103539 / LMG 7603 / PAl5</strain>
    </source>
</reference>
<protein>
    <submittedName>
        <fullName evidence="2">Uncharacterized protein</fullName>
    </submittedName>
</protein>
<keyword evidence="3" id="KW-1185">Reference proteome</keyword>
<proteinExistence type="predicted"/>
<evidence type="ECO:0000313" key="2">
    <source>
        <dbReference type="EMBL" id="CAP57503.1"/>
    </source>
</evidence>
<keyword evidence="1" id="KW-0175">Coiled coil</keyword>
<evidence type="ECO:0000313" key="3">
    <source>
        <dbReference type="Proteomes" id="UP000001176"/>
    </source>
</evidence>
<evidence type="ECO:0000256" key="1">
    <source>
        <dbReference type="SAM" id="Coils"/>
    </source>
</evidence>
<sequence length="93" mass="10246">MEGRMADETADYIRRPEYEALRDDVRDIDRQIAILKNEVSSTKADLQDLKQGLRDLLAEVKKGQSLRGVVSGGWAALGTGFALGLAKLLKLES</sequence>
<name>A9H6J0_GLUDA</name>
<dbReference type="AlphaFoldDB" id="A9H6J0"/>
<dbReference type="Proteomes" id="UP000001176">
    <property type="component" value="Chromosome"/>
</dbReference>
<gene>
    <name evidence="2" type="ordered locus">GDI3560</name>
</gene>
<dbReference type="EMBL" id="AM889285">
    <property type="protein sequence ID" value="CAP57503.1"/>
    <property type="molecule type" value="Genomic_DNA"/>
</dbReference>
<dbReference type="KEGG" id="gdi:GDI3560"/>
<feature type="coiled-coil region" evidence="1">
    <location>
        <begin position="18"/>
        <end position="59"/>
    </location>
</feature>
<accession>A9H6J0</accession>